<dbReference type="InterPro" id="IPR043155">
    <property type="entry name" value="VPS33_dom3b"/>
</dbReference>
<name>A0A9N9GDN9_9GLOM</name>
<dbReference type="Pfam" id="PF00995">
    <property type="entry name" value="Sec1"/>
    <property type="match status" value="1"/>
</dbReference>
<keyword evidence="4" id="KW-1185">Reference proteome</keyword>
<accession>A0A9N9GDN9</accession>
<evidence type="ECO:0000256" key="1">
    <source>
        <dbReference type="ARBA" id="ARBA00009884"/>
    </source>
</evidence>
<dbReference type="GO" id="GO:0016192">
    <property type="term" value="P:vesicle-mediated transport"/>
    <property type="evidence" value="ECO:0007669"/>
    <property type="project" value="InterPro"/>
</dbReference>
<comment type="caution">
    <text evidence="3">The sequence shown here is derived from an EMBL/GenBank/DDBJ whole genome shotgun (WGS) entry which is preliminary data.</text>
</comment>
<proteinExistence type="inferred from homology"/>
<evidence type="ECO:0000313" key="4">
    <source>
        <dbReference type="Proteomes" id="UP000789739"/>
    </source>
</evidence>
<dbReference type="InterPro" id="IPR043127">
    <property type="entry name" value="Sec-1-like_dom3a"/>
</dbReference>
<evidence type="ECO:0000256" key="2">
    <source>
        <dbReference type="SAM" id="MobiDB-lite"/>
    </source>
</evidence>
<dbReference type="AlphaFoldDB" id="A0A9N9GDN9"/>
<comment type="similarity">
    <text evidence="1">Belongs to the STXBP/unc-18/SEC1 family.</text>
</comment>
<dbReference type="InterPro" id="IPR043154">
    <property type="entry name" value="Sec-1-like_dom1"/>
</dbReference>
<feature type="non-terminal residue" evidence="3">
    <location>
        <position position="656"/>
    </location>
</feature>
<protein>
    <submittedName>
        <fullName evidence="3">6815_t:CDS:1</fullName>
    </submittedName>
</protein>
<evidence type="ECO:0000313" key="3">
    <source>
        <dbReference type="EMBL" id="CAG8599994.1"/>
    </source>
</evidence>
<dbReference type="OrthoDB" id="10262287at2759"/>
<dbReference type="Proteomes" id="UP000789739">
    <property type="component" value="Unassembled WGS sequence"/>
</dbReference>
<dbReference type="PANTHER" id="PTHR11679">
    <property type="entry name" value="VESICLE PROTEIN SORTING-ASSOCIATED"/>
    <property type="match status" value="1"/>
</dbReference>
<sequence length="656" mass="73823">ASNATLNVARLREKARKQLTDVLDSVRGKKCLVLDSNLSGPLSLIAEFSLLKDHGVEKIHYLQQTAIETELKSIIYMCRPQLQYMKYIADHVKHHQLERANNEDDLGQKYEYHLYFVPRRTMICQRVLEEKEYHLDLIPFEDDVLSLELDNSFKELYLDGDYTAIYYAARALMELQKEFGLFPRIIGKGDCAKQLADMLIRMRRERAVDDPISAFSVSPSIDTLIIIDRQVDQITPLCTQLTYEGLIDEVFGIKTTVVELDSSIVGPPPQRPTAAATSTASSSTASQAQPPPPAQPAAKKKKVPLNSGDKLFCQLRDVNFAVVGGMLNRVARRINEDYEVRHQARTVAQVREFVNKLGGLQSEHHSLRMHTGVAEEIMTYTVTQEFNRALEVQQNLVAGIDVNTQNEYIEEMINRQIPLVQVLRLLCLQSLVNGGLKQKTFEFFKKEILQARTSDKFRCYQAIPLTFTHPTKITNTQQSTKNPYKHIRQFLKLIVDEVDEHNPHDISYVYSGFAPLSVRLIQCVVTKGGPTALAHPTHVNAAVGAGNSANGMKINGWKGYEEVLRLLPGKSFDEIQKIDDGAMKSKRGQQPRVTLVFFLGGCTYTEISAVRFLAQQDEGQREYLIATTQIINGNSLLNSVISRTNPSNINVGNNAS</sequence>
<organism evidence="3 4">
    <name type="scientific">Paraglomus brasilianum</name>
    <dbReference type="NCBI Taxonomy" id="144538"/>
    <lineage>
        <taxon>Eukaryota</taxon>
        <taxon>Fungi</taxon>
        <taxon>Fungi incertae sedis</taxon>
        <taxon>Mucoromycota</taxon>
        <taxon>Glomeromycotina</taxon>
        <taxon>Glomeromycetes</taxon>
        <taxon>Paraglomerales</taxon>
        <taxon>Paraglomeraceae</taxon>
        <taxon>Paraglomus</taxon>
    </lineage>
</organism>
<dbReference type="Gene3D" id="3.40.50.1910">
    <property type="match status" value="1"/>
</dbReference>
<feature type="region of interest" description="Disordered" evidence="2">
    <location>
        <begin position="264"/>
        <end position="302"/>
    </location>
</feature>
<dbReference type="InterPro" id="IPR027482">
    <property type="entry name" value="Sec1-like_dom2"/>
</dbReference>
<dbReference type="EMBL" id="CAJVPI010001196">
    <property type="protein sequence ID" value="CAG8599994.1"/>
    <property type="molecule type" value="Genomic_DNA"/>
</dbReference>
<gene>
    <name evidence="3" type="ORF">PBRASI_LOCUS7586</name>
</gene>
<dbReference type="InterPro" id="IPR036045">
    <property type="entry name" value="Sec1-like_sf"/>
</dbReference>
<reference evidence="3" key="1">
    <citation type="submission" date="2021-06" db="EMBL/GenBank/DDBJ databases">
        <authorList>
            <person name="Kallberg Y."/>
            <person name="Tangrot J."/>
            <person name="Rosling A."/>
        </authorList>
    </citation>
    <scope>NUCLEOTIDE SEQUENCE</scope>
    <source>
        <strain evidence="3">BR232B</strain>
    </source>
</reference>
<feature type="compositionally biased region" description="Low complexity" evidence="2">
    <location>
        <begin position="272"/>
        <end position="288"/>
    </location>
</feature>
<dbReference type="Gene3D" id="1.25.40.850">
    <property type="match status" value="1"/>
</dbReference>
<dbReference type="Gene3D" id="3.90.830.10">
    <property type="entry name" value="Syntaxin Binding Protein 1, Chain A, domain 2"/>
    <property type="match status" value="1"/>
</dbReference>
<dbReference type="Gene3D" id="3.40.50.2060">
    <property type="match status" value="1"/>
</dbReference>
<dbReference type="InterPro" id="IPR001619">
    <property type="entry name" value="Sec1-like"/>
</dbReference>
<dbReference type="SUPFAM" id="SSF56815">
    <property type="entry name" value="Sec1/munc18-like (SM) proteins"/>
    <property type="match status" value="1"/>
</dbReference>